<dbReference type="STRING" id="1796646.A4V02_05475"/>
<evidence type="ECO:0000313" key="1">
    <source>
        <dbReference type="EMBL" id="ANU63226.1"/>
    </source>
</evidence>
<dbReference type="Proteomes" id="UP000186351">
    <property type="component" value="Chromosome"/>
</dbReference>
<dbReference type="OrthoDB" id="9781481at2"/>
<dbReference type="AlphaFoldDB" id="A0A1B1S8U2"/>
<dbReference type="EMBL" id="CP015402">
    <property type="protein sequence ID" value="ANU63226.1"/>
    <property type="molecule type" value="Genomic_DNA"/>
</dbReference>
<accession>A0A1Z2XJT2</accession>
<name>A0A1B1S8U2_9BACT</name>
<dbReference type="PANTHER" id="PTHR37291">
    <property type="entry name" value="5-METHYLCYTOSINE-SPECIFIC RESTRICTION ENZYME B"/>
    <property type="match status" value="1"/>
</dbReference>
<dbReference type="PANTHER" id="PTHR37291:SF1">
    <property type="entry name" value="TYPE IV METHYL-DIRECTED RESTRICTION ENZYME ECOKMCRB SUBUNIT"/>
    <property type="match status" value="1"/>
</dbReference>
<proteinExistence type="predicted"/>
<dbReference type="KEGG" id="pary:A4V02_05475"/>
<keyword evidence="2" id="KW-1185">Reference proteome</keyword>
<sequence>MADKDLAQELKAVLAKLNIAKADQINTMYEGGHDVVGMVKRGEKLLLPNNLYIWATMNTSDQSLFPIDSAFKRRWDWEYIKIKDHSEQGYGIQFSNGNRYDWWQFVTAINEHIEGGEIQQEDKKLGYFFAKTADGTITAKRFLSKVIFYLYTDVFKDFGFDEPFFKDENGETMTFASYFNEEGDPDESRVERFLINLGLKPIMVNEEDALDQIYGLTVNGRKMLTITQAVFEILNEAAKRMTFDAIKQTVGTIFADRDDVVKAIDNPETYIKENRWNKIPIVMEDGQAFVVSNQWHKESIPQVKELAESFNVPFESAVEEYDNEDDESSTSGKRLKYSVNGKGNYGIGEAFLEMSKAIANQPGMTFQKMVDAGKIIRGKAIFLPTESLDKWKEDHINDSKRDRRFFENLPIVTNGDNVKFVVSTQWGKQRLEKIQEFAAVFGISFEQISE</sequence>
<dbReference type="InterPro" id="IPR052934">
    <property type="entry name" value="Methyl-DNA_Rec/Restrict_Enz"/>
</dbReference>
<gene>
    <name evidence="1" type="ORF">A4V02_05475</name>
</gene>
<accession>A0A1B1S8U2</accession>
<evidence type="ECO:0000313" key="2">
    <source>
        <dbReference type="Proteomes" id="UP000186351"/>
    </source>
</evidence>
<organism evidence="1 2">
    <name type="scientific">Muribaculum intestinale</name>
    <dbReference type="NCBI Taxonomy" id="1796646"/>
    <lineage>
        <taxon>Bacteria</taxon>
        <taxon>Pseudomonadati</taxon>
        <taxon>Bacteroidota</taxon>
        <taxon>Bacteroidia</taxon>
        <taxon>Bacteroidales</taxon>
        <taxon>Muribaculaceae</taxon>
        <taxon>Muribaculum</taxon>
    </lineage>
</organism>
<protein>
    <submittedName>
        <fullName evidence="1">Uncharacterized protein</fullName>
    </submittedName>
</protein>
<dbReference type="GeneID" id="65536299"/>
<dbReference type="RefSeq" id="WP_068960579.1">
    <property type="nucleotide sequence ID" value="NZ_CP015402.2"/>
</dbReference>
<reference evidence="2" key="1">
    <citation type="submission" date="2016-04" db="EMBL/GenBank/DDBJ databases">
        <title>Complete Genome Sequences of Twelve Strains of a Stable Defined Moderately Diverse Mouse Microbiota 2 (sDMDMm2).</title>
        <authorList>
            <person name="Uchimura Y."/>
            <person name="Wyss M."/>
            <person name="Brugiroux S."/>
            <person name="Limenitakis J.P."/>
            <person name="Stecher B."/>
            <person name="McCoy K.D."/>
            <person name="Macpherson A.J."/>
        </authorList>
    </citation>
    <scope>NUCLEOTIDE SEQUENCE [LARGE SCALE GENOMIC DNA]</scope>
    <source>
        <strain evidence="2">YL27</strain>
    </source>
</reference>